<organism evidence="2 3">
    <name type="scientific">Cryobacterium breve</name>
    <dbReference type="NCBI Taxonomy" id="1259258"/>
    <lineage>
        <taxon>Bacteria</taxon>
        <taxon>Bacillati</taxon>
        <taxon>Actinomycetota</taxon>
        <taxon>Actinomycetes</taxon>
        <taxon>Micrococcales</taxon>
        <taxon>Microbacteriaceae</taxon>
        <taxon>Cryobacterium</taxon>
    </lineage>
</organism>
<dbReference type="Proteomes" id="UP000298355">
    <property type="component" value="Unassembled WGS sequence"/>
</dbReference>
<feature type="compositionally biased region" description="Low complexity" evidence="1">
    <location>
        <begin position="14"/>
        <end position="24"/>
    </location>
</feature>
<evidence type="ECO:0000313" key="3">
    <source>
        <dbReference type="Proteomes" id="UP000298355"/>
    </source>
</evidence>
<dbReference type="EMBL" id="SOGJ01000011">
    <property type="protein sequence ID" value="TFD00146.1"/>
    <property type="molecule type" value="Genomic_DNA"/>
</dbReference>
<accession>A0ABY2J5P8</accession>
<feature type="compositionally biased region" description="Basic residues" evidence="1">
    <location>
        <begin position="1"/>
        <end position="12"/>
    </location>
</feature>
<name>A0ABY2J5P8_9MICO</name>
<gene>
    <name evidence="2" type="ORF">E3O65_03170</name>
</gene>
<comment type="caution">
    <text evidence="2">The sequence shown here is derived from an EMBL/GenBank/DDBJ whole genome shotgun (WGS) entry which is preliminary data.</text>
</comment>
<protein>
    <submittedName>
        <fullName evidence="2">Uncharacterized protein</fullName>
    </submittedName>
</protein>
<feature type="region of interest" description="Disordered" evidence="1">
    <location>
        <begin position="1"/>
        <end position="62"/>
    </location>
</feature>
<evidence type="ECO:0000256" key="1">
    <source>
        <dbReference type="SAM" id="MobiDB-lite"/>
    </source>
</evidence>
<proteinExistence type="predicted"/>
<keyword evidence="3" id="KW-1185">Reference proteome</keyword>
<sequence>MFRVWYRPRRRAGPTCRPGSTPRCRPSRSRRPHSRTPSRRCRGAAKMIPRCPPSGNPRMTSVRRSPIWSRAWHPWMAPPAPHWSRPSVRSPAMPVPP</sequence>
<reference evidence="2 3" key="1">
    <citation type="submission" date="2019-03" db="EMBL/GenBank/DDBJ databases">
        <title>Genomics of glacier-inhabiting Cryobacterium strains.</title>
        <authorList>
            <person name="Liu Q."/>
            <person name="Xin Y.-H."/>
        </authorList>
    </citation>
    <scope>NUCLEOTIDE SEQUENCE [LARGE SCALE GENOMIC DNA]</scope>
    <source>
        <strain evidence="2 3">TMT4-23</strain>
    </source>
</reference>
<feature type="compositionally biased region" description="Basic residues" evidence="1">
    <location>
        <begin position="25"/>
        <end position="43"/>
    </location>
</feature>
<evidence type="ECO:0000313" key="2">
    <source>
        <dbReference type="EMBL" id="TFD00146.1"/>
    </source>
</evidence>